<feature type="non-terminal residue" evidence="1">
    <location>
        <position position="89"/>
    </location>
</feature>
<accession>X1Q228</accession>
<name>X1Q228_9ZZZZ</name>
<reference evidence="1" key="1">
    <citation type="journal article" date="2014" name="Front. Microbiol.">
        <title>High frequency of phylogenetically diverse reductive dehalogenase-homologous genes in deep subseafloor sedimentary metagenomes.</title>
        <authorList>
            <person name="Kawai M."/>
            <person name="Futagami T."/>
            <person name="Toyoda A."/>
            <person name="Takaki Y."/>
            <person name="Nishi S."/>
            <person name="Hori S."/>
            <person name="Arai W."/>
            <person name="Tsubouchi T."/>
            <person name="Morono Y."/>
            <person name="Uchiyama I."/>
            <person name="Ito T."/>
            <person name="Fujiyama A."/>
            <person name="Inagaki F."/>
            <person name="Takami H."/>
        </authorList>
    </citation>
    <scope>NUCLEOTIDE SEQUENCE</scope>
    <source>
        <strain evidence="1">Expedition CK06-06</strain>
    </source>
</reference>
<organism evidence="1">
    <name type="scientific">marine sediment metagenome</name>
    <dbReference type="NCBI Taxonomy" id="412755"/>
    <lineage>
        <taxon>unclassified sequences</taxon>
        <taxon>metagenomes</taxon>
        <taxon>ecological metagenomes</taxon>
    </lineage>
</organism>
<dbReference type="EMBL" id="BARV01024203">
    <property type="protein sequence ID" value="GAI45125.1"/>
    <property type="molecule type" value="Genomic_DNA"/>
</dbReference>
<evidence type="ECO:0000313" key="1">
    <source>
        <dbReference type="EMBL" id="GAI45125.1"/>
    </source>
</evidence>
<gene>
    <name evidence="1" type="ORF">S06H3_39547</name>
</gene>
<proteinExistence type="predicted"/>
<sequence>MTQYPDTILDYEDLGLIKNGKPRLAYAQAYFTRQGTKLSDYGVKKLLIGLYSHWRDLPEYLVFEGEISILMLKSGVLALCLNVGTRSIV</sequence>
<dbReference type="AlphaFoldDB" id="X1Q228"/>
<comment type="caution">
    <text evidence="1">The sequence shown here is derived from an EMBL/GenBank/DDBJ whole genome shotgun (WGS) entry which is preliminary data.</text>
</comment>
<protein>
    <submittedName>
        <fullName evidence="1">Uncharacterized protein</fullName>
    </submittedName>
</protein>